<name>A0A1G6PWV3_9BACT</name>
<dbReference type="CDD" id="cd00077">
    <property type="entry name" value="HDc"/>
    <property type="match status" value="1"/>
</dbReference>
<keyword evidence="1" id="KW-0472">Membrane</keyword>
<dbReference type="RefSeq" id="WP_091405343.1">
    <property type="nucleotide sequence ID" value="NZ_FMYV01000009.1"/>
</dbReference>
<dbReference type="PANTHER" id="PTHR45228:SF8">
    <property type="entry name" value="TWO-COMPONENT RESPONSE REGULATOR-RELATED"/>
    <property type="match status" value="1"/>
</dbReference>
<dbReference type="AlphaFoldDB" id="A0A1G6PWV3"/>
<evidence type="ECO:0000313" key="3">
    <source>
        <dbReference type="EMBL" id="SDC84528.1"/>
    </source>
</evidence>
<dbReference type="STRING" id="28234.SAMN04488588_1926"/>
<proteinExistence type="predicted"/>
<keyword evidence="4" id="KW-1185">Reference proteome</keyword>
<dbReference type="InterPro" id="IPR003607">
    <property type="entry name" value="HD/PDEase_dom"/>
</dbReference>
<keyword evidence="1" id="KW-1133">Transmembrane helix</keyword>
<evidence type="ECO:0000256" key="1">
    <source>
        <dbReference type="SAM" id="Phobius"/>
    </source>
</evidence>
<dbReference type="Proteomes" id="UP000199322">
    <property type="component" value="Unassembled WGS sequence"/>
</dbReference>
<protein>
    <submittedName>
        <fullName evidence="3">HD domain-containing protein</fullName>
    </submittedName>
</protein>
<feature type="transmembrane region" description="Helical" evidence="1">
    <location>
        <begin position="253"/>
        <end position="273"/>
    </location>
</feature>
<evidence type="ECO:0000259" key="2">
    <source>
        <dbReference type="PROSITE" id="PS51832"/>
    </source>
</evidence>
<sequence>MKKFVLIVALVLTTLKIFSIKIGVYDNPPYVKNENEGIIVELLDYIEENYNIDIEIVMGTQPGLIEKLKSGEIDAITPLGETEQRKKYGVFNNTYFFTEWGVAYTKENLNISTFQELEGKTIAVMDTDIYYEGEYGLKNITDNFGIEVYFIEYDSYREALNSVEEGVNDVAVVNRLYDVSGYNNLKRSNILFSPLVYKILFRKDLPEVQSIVNTFDKALTDLLTQNDSFYYEILDRYTVSQQTVLPDSFVRNLIIFLTILFLVILGLYLLIVYMRKTIKRKTKESNQLNKKLFQMIDLVSKIGSEEIEIDEFYSDLLNGTIEIIDEAENGSISLFDHDKWIYLTSYGHDKEKLMSMELKKDYRLPVNGTEVFTFEEVFDIDQKLMPEEVRKNFEKNTVPFKQMMVSRVKINENTSMDFSIEIPEDSDKEFSDESKIIFNSLVSLSKSFMSNKINFDTARNAYFNFAKKLSTVAEEFDDETGEHIHRVGELSAFIAEKLGMTQSYIKDIREFAPLHDIGKIFIPKEILKKPGKLSPNEWKIVKKHTSFSYKLLGEDEYFKMALNISLYHHEKYRGGGYPFNVEGDKIPLEAQIVSIVDVYDALRSKRAYKPSFTHEKALNIILNGDKRTKPEDFNPKVLEVFKNYSDEIKELYDKF</sequence>
<dbReference type="PROSITE" id="PS51832">
    <property type="entry name" value="HD_GYP"/>
    <property type="match status" value="1"/>
</dbReference>
<dbReference type="Pfam" id="PF13487">
    <property type="entry name" value="HD_5"/>
    <property type="match status" value="1"/>
</dbReference>
<dbReference type="InterPro" id="IPR001638">
    <property type="entry name" value="Solute-binding_3/MltF_N"/>
</dbReference>
<dbReference type="SMART" id="SM00062">
    <property type="entry name" value="PBPb"/>
    <property type="match status" value="1"/>
</dbReference>
<dbReference type="EMBL" id="FMYV01000009">
    <property type="protein sequence ID" value="SDC84528.1"/>
    <property type="molecule type" value="Genomic_DNA"/>
</dbReference>
<gene>
    <name evidence="3" type="ORF">SAMN04488588_1926</name>
</gene>
<organism evidence="3 4">
    <name type="scientific">Geotoga petraea</name>
    <dbReference type="NCBI Taxonomy" id="28234"/>
    <lineage>
        <taxon>Bacteria</taxon>
        <taxon>Thermotogati</taxon>
        <taxon>Thermotogota</taxon>
        <taxon>Thermotogae</taxon>
        <taxon>Petrotogales</taxon>
        <taxon>Petrotogaceae</taxon>
        <taxon>Geotoga</taxon>
    </lineage>
</organism>
<reference evidence="3 4" key="1">
    <citation type="submission" date="2016-10" db="EMBL/GenBank/DDBJ databases">
        <authorList>
            <person name="de Groot N.N."/>
        </authorList>
    </citation>
    <scope>NUCLEOTIDE SEQUENCE [LARGE SCALE GENOMIC DNA]</scope>
    <source>
        <strain evidence="3 4">WG14</strain>
    </source>
</reference>
<dbReference type="Pfam" id="PF00497">
    <property type="entry name" value="SBP_bac_3"/>
    <property type="match status" value="1"/>
</dbReference>
<dbReference type="Gene3D" id="1.10.3210.10">
    <property type="entry name" value="Hypothetical protein af1432"/>
    <property type="match status" value="1"/>
</dbReference>
<dbReference type="SUPFAM" id="SSF109604">
    <property type="entry name" value="HD-domain/PDEase-like"/>
    <property type="match status" value="1"/>
</dbReference>
<feature type="domain" description="HD-GYP" evidence="2">
    <location>
        <begin position="458"/>
        <end position="655"/>
    </location>
</feature>
<dbReference type="SUPFAM" id="SSF53850">
    <property type="entry name" value="Periplasmic binding protein-like II"/>
    <property type="match status" value="1"/>
</dbReference>
<keyword evidence="1" id="KW-0812">Transmembrane</keyword>
<dbReference type="Gene3D" id="3.40.190.10">
    <property type="entry name" value="Periplasmic binding protein-like II"/>
    <property type="match status" value="2"/>
</dbReference>
<accession>A0A1G6PWV3</accession>
<dbReference type="InterPro" id="IPR052020">
    <property type="entry name" value="Cyclic_di-GMP/3'3'-cGAMP_PDE"/>
</dbReference>
<dbReference type="PANTHER" id="PTHR45228">
    <property type="entry name" value="CYCLIC DI-GMP PHOSPHODIESTERASE TM_0186-RELATED"/>
    <property type="match status" value="1"/>
</dbReference>
<dbReference type="SMART" id="SM00471">
    <property type="entry name" value="HDc"/>
    <property type="match status" value="1"/>
</dbReference>
<dbReference type="InterPro" id="IPR037522">
    <property type="entry name" value="HD_GYP_dom"/>
</dbReference>
<evidence type="ECO:0000313" key="4">
    <source>
        <dbReference type="Proteomes" id="UP000199322"/>
    </source>
</evidence>